<dbReference type="RefSeq" id="WP_229738148.1">
    <property type="nucleotide sequence ID" value="NZ_BMDG01000010.1"/>
</dbReference>
<keyword evidence="3" id="KW-1185">Reference proteome</keyword>
<evidence type="ECO:0000259" key="1">
    <source>
        <dbReference type="PROSITE" id="PS50995"/>
    </source>
</evidence>
<evidence type="ECO:0000313" key="3">
    <source>
        <dbReference type="Proteomes" id="UP000632535"/>
    </source>
</evidence>
<protein>
    <submittedName>
        <fullName evidence="2">MarR family transcriptional regulator</fullName>
    </submittedName>
</protein>
<dbReference type="PRINTS" id="PR00598">
    <property type="entry name" value="HTHMARR"/>
</dbReference>
<dbReference type="SMART" id="SM00347">
    <property type="entry name" value="HTH_MARR"/>
    <property type="match status" value="1"/>
</dbReference>
<dbReference type="PROSITE" id="PS50995">
    <property type="entry name" value="HTH_MARR_2"/>
    <property type="match status" value="1"/>
</dbReference>
<dbReference type="EMBL" id="BMDG01000010">
    <property type="protein sequence ID" value="GGI09875.1"/>
    <property type="molecule type" value="Genomic_DNA"/>
</dbReference>
<dbReference type="InterPro" id="IPR000835">
    <property type="entry name" value="HTH_MarR-typ"/>
</dbReference>
<dbReference type="InterPro" id="IPR036388">
    <property type="entry name" value="WH-like_DNA-bd_sf"/>
</dbReference>
<feature type="domain" description="HTH marR-type" evidence="1">
    <location>
        <begin position="21"/>
        <end position="160"/>
    </location>
</feature>
<reference evidence="3" key="1">
    <citation type="journal article" date="2019" name="Int. J. Syst. Evol. Microbiol.">
        <title>The Global Catalogue of Microorganisms (GCM) 10K type strain sequencing project: providing services to taxonomists for standard genome sequencing and annotation.</title>
        <authorList>
            <consortium name="The Broad Institute Genomics Platform"/>
            <consortium name="The Broad Institute Genome Sequencing Center for Infectious Disease"/>
            <person name="Wu L."/>
            <person name="Ma J."/>
        </authorList>
    </citation>
    <scope>NUCLEOTIDE SEQUENCE [LARGE SCALE GENOMIC DNA]</scope>
    <source>
        <strain evidence="3">CCM 8653</strain>
    </source>
</reference>
<dbReference type="InterPro" id="IPR039422">
    <property type="entry name" value="MarR/SlyA-like"/>
</dbReference>
<gene>
    <name evidence="2" type="ORF">GCM10007368_28400</name>
</gene>
<dbReference type="Gene3D" id="1.10.10.10">
    <property type="entry name" value="Winged helix-like DNA-binding domain superfamily/Winged helix DNA-binding domain"/>
    <property type="match status" value="1"/>
</dbReference>
<dbReference type="Pfam" id="PF12802">
    <property type="entry name" value="MarR_2"/>
    <property type="match status" value="1"/>
</dbReference>
<dbReference type="SUPFAM" id="SSF46785">
    <property type="entry name" value="Winged helix' DNA-binding domain"/>
    <property type="match status" value="1"/>
</dbReference>
<sequence>MTTDAASGTTSGRADAPRWLDDEQMRSWLRLQAVIELLPAALDQQLRREADLTHYEYMVLAMLSEAPDRELRMSELAQLTSATLPRLSHVARRLEARGYIDRAAAPDDRRATVARLTDDGWQKVVASAPGHARTVLENVYDDLDADEVRTLSTTLGKVLAHLDPHDRFSLDRGRGPRGR</sequence>
<dbReference type="PANTHER" id="PTHR33164">
    <property type="entry name" value="TRANSCRIPTIONAL REGULATOR, MARR FAMILY"/>
    <property type="match status" value="1"/>
</dbReference>
<dbReference type="Proteomes" id="UP000632535">
    <property type="component" value="Unassembled WGS sequence"/>
</dbReference>
<dbReference type="InterPro" id="IPR036390">
    <property type="entry name" value="WH_DNA-bd_sf"/>
</dbReference>
<accession>A0ABQ2BA51</accession>
<organism evidence="2 3">
    <name type="scientific">Isoptericola cucumis</name>
    <dbReference type="NCBI Taxonomy" id="1776856"/>
    <lineage>
        <taxon>Bacteria</taxon>
        <taxon>Bacillati</taxon>
        <taxon>Actinomycetota</taxon>
        <taxon>Actinomycetes</taxon>
        <taxon>Micrococcales</taxon>
        <taxon>Promicromonosporaceae</taxon>
        <taxon>Isoptericola</taxon>
    </lineage>
</organism>
<comment type="caution">
    <text evidence="2">The sequence shown here is derived from an EMBL/GenBank/DDBJ whole genome shotgun (WGS) entry which is preliminary data.</text>
</comment>
<proteinExistence type="predicted"/>
<name>A0ABQ2BA51_9MICO</name>
<evidence type="ECO:0000313" key="2">
    <source>
        <dbReference type="EMBL" id="GGI09875.1"/>
    </source>
</evidence>
<dbReference type="PANTHER" id="PTHR33164:SF99">
    <property type="entry name" value="MARR FAMILY REGULATORY PROTEIN"/>
    <property type="match status" value="1"/>
</dbReference>